<keyword evidence="1" id="KW-0067">ATP-binding</keyword>
<dbReference type="HAMAP" id="MF_01270">
    <property type="entry name" value="AnhMurNAc_kinase"/>
    <property type="match status" value="1"/>
</dbReference>
<feature type="binding site" evidence="1">
    <location>
        <begin position="9"/>
        <end position="16"/>
    </location>
    <ligand>
        <name>ATP</name>
        <dbReference type="ChEBI" id="CHEBI:30616"/>
    </ligand>
</feature>
<dbReference type="AlphaFoldDB" id="A0A8J3SI96"/>
<reference evidence="2 3" key="1">
    <citation type="submission" date="2021-01" db="EMBL/GenBank/DDBJ databases">
        <title>Whole genome shotgun sequence of Planobispora siamensis NBRC 107568.</title>
        <authorList>
            <person name="Komaki H."/>
            <person name="Tamura T."/>
        </authorList>
    </citation>
    <scope>NUCLEOTIDE SEQUENCE [LARGE SCALE GENOMIC DNA]</scope>
    <source>
        <strain evidence="2 3">NBRC 107568</strain>
    </source>
</reference>
<dbReference type="Proteomes" id="UP000619788">
    <property type="component" value="Unassembled WGS sequence"/>
</dbReference>
<dbReference type="PANTHER" id="PTHR30605:SF0">
    <property type="entry name" value="ANHYDRO-N-ACETYLMURAMIC ACID KINASE"/>
    <property type="match status" value="1"/>
</dbReference>
<evidence type="ECO:0000313" key="2">
    <source>
        <dbReference type="EMBL" id="GIH94823.1"/>
    </source>
</evidence>
<dbReference type="GO" id="GO:0016773">
    <property type="term" value="F:phosphotransferase activity, alcohol group as acceptor"/>
    <property type="evidence" value="ECO:0007669"/>
    <property type="project" value="UniProtKB-UniRule"/>
</dbReference>
<gene>
    <name evidence="1 2" type="primary">anmK</name>
    <name evidence="2" type="ORF">Psi01_54530</name>
</gene>
<dbReference type="GO" id="GO:0097175">
    <property type="term" value="P:1,6-anhydro-N-acetyl-beta-muramic acid catabolic process"/>
    <property type="evidence" value="ECO:0007669"/>
    <property type="project" value="UniProtKB-UniRule"/>
</dbReference>
<dbReference type="UniPathway" id="UPA00343"/>
<comment type="function">
    <text evidence="1">Catalyzes the specific phosphorylation of 1,6-anhydro-N-acetylmuramic acid (anhMurNAc) with the simultaneous cleavage of the 1,6-anhydro ring, generating MurNAc-6-P. Is required for the utilization of anhMurNAc either imported from the medium or derived from its own cell wall murein, and thus plays a role in cell wall recycling.</text>
</comment>
<dbReference type="GO" id="GO:0009254">
    <property type="term" value="P:peptidoglycan turnover"/>
    <property type="evidence" value="ECO:0007669"/>
    <property type="project" value="UniProtKB-UniRule"/>
</dbReference>
<keyword evidence="3" id="KW-1185">Reference proteome</keyword>
<dbReference type="SUPFAM" id="SSF53067">
    <property type="entry name" value="Actin-like ATPase domain"/>
    <property type="match status" value="1"/>
</dbReference>
<name>A0A8J3SI96_9ACTN</name>
<keyword evidence="1" id="KW-0547">Nucleotide-binding</keyword>
<dbReference type="Pfam" id="PF03702">
    <property type="entry name" value="AnmK"/>
    <property type="match status" value="1"/>
</dbReference>
<organism evidence="2 3">
    <name type="scientific">Planobispora siamensis</name>
    <dbReference type="NCBI Taxonomy" id="936338"/>
    <lineage>
        <taxon>Bacteria</taxon>
        <taxon>Bacillati</taxon>
        <taxon>Actinomycetota</taxon>
        <taxon>Actinomycetes</taxon>
        <taxon>Streptosporangiales</taxon>
        <taxon>Streptosporangiaceae</taxon>
        <taxon>Planobispora</taxon>
    </lineage>
</organism>
<dbReference type="InterPro" id="IPR043129">
    <property type="entry name" value="ATPase_NBD"/>
</dbReference>
<dbReference type="RefSeq" id="WP_204066940.1">
    <property type="nucleotide sequence ID" value="NZ_BOOJ01000047.1"/>
</dbReference>
<comment type="caution">
    <text evidence="2">The sequence shown here is derived from an EMBL/GenBank/DDBJ whole genome shotgun (WGS) entry which is preliminary data.</text>
</comment>
<dbReference type="UniPathway" id="UPA00544"/>
<comment type="pathway">
    <text evidence="1">Cell wall biogenesis; peptidoglycan recycling.</text>
</comment>
<sequence>MRVLGLISGTSHDGIDRAVVDWSLDEAGVLTGTVEHTGATPYDPSLRARIVAALPPDRVGMEEVCRLDTLIGQAFADAASQCPPADLVCSHGQTLFHWVEDGAVRGTLQLGQPAWIAERLGVPVVSDLRVRDVSAGGQGAPLVSCFDLLLLAGLPGRSGALNLGGIANLTVRGETSGAAGAESAVAYDTGPACALLDAVVLAATGRPYDGDGRLAAAGKVCEPLLAELLAEPYYRRLPPKSTGKELFRLGYLDGFAAPYGLGLEDLLATLAALTAETAGAEIRRHRLETVVVSGGGARHPVVMDMLRERAGTARLITSDELGVPSDAKEAIAFSLLGWFTAHGLPATVPGCTGASGPRVLGTITPGRGPLRLPGPVRGAPVRLRLVPASPETRA</sequence>
<accession>A0A8J3SI96</accession>
<keyword evidence="1" id="KW-0119">Carbohydrate metabolism</keyword>
<evidence type="ECO:0000256" key="1">
    <source>
        <dbReference type="HAMAP-Rule" id="MF_01270"/>
    </source>
</evidence>
<dbReference type="EMBL" id="BOOJ01000047">
    <property type="protein sequence ID" value="GIH94823.1"/>
    <property type="molecule type" value="Genomic_DNA"/>
</dbReference>
<dbReference type="InterPro" id="IPR005338">
    <property type="entry name" value="Anhydro_N_Ac-Mur_kinase"/>
</dbReference>
<dbReference type="EC" id="2.7.1.170" evidence="1"/>
<dbReference type="GO" id="GO:0006040">
    <property type="term" value="P:amino sugar metabolic process"/>
    <property type="evidence" value="ECO:0007669"/>
    <property type="project" value="InterPro"/>
</dbReference>
<evidence type="ECO:0000313" key="3">
    <source>
        <dbReference type="Proteomes" id="UP000619788"/>
    </source>
</evidence>
<keyword evidence="1 2" id="KW-0418">Kinase</keyword>
<comment type="pathway">
    <text evidence="1">Amino-sugar metabolism; 1,6-anhydro-N-acetylmuramate degradation.</text>
</comment>
<protein>
    <recommendedName>
        <fullName evidence="1">Anhydro-N-acetylmuramic acid kinase</fullName>
        <ecNumber evidence="1">2.7.1.170</ecNumber>
    </recommendedName>
    <alternativeName>
        <fullName evidence="1">AnhMurNAc kinase</fullName>
    </alternativeName>
</protein>
<dbReference type="NCBIfam" id="NF007146">
    <property type="entry name" value="PRK09585.2-6"/>
    <property type="match status" value="1"/>
</dbReference>
<dbReference type="GO" id="GO:0005524">
    <property type="term" value="F:ATP binding"/>
    <property type="evidence" value="ECO:0007669"/>
    <property type="project" value="UniProtKB-UniRule"/>
</dbReference>
<keyword evidence="1" id="KW-0808">Transferase</keyword>
<dbReference type="PANTHER" id="PTHR30605">
    <property type="entry name" value="ANHYDRO-N-ACETYLMURAMIC ACID KINASE"/>
    <property type="match status" value="1"/>
</dbReference>
<comment type="catalytic activity">
    <reaction evidence="1">
        <text>1,6-anhydro-N-acetyl-beta-muramate + ATP + H2O = N-acetyl-D-muramate 6-phosphate + ADP + H(+)</text>
        <dbReference type="Rhea" id="RHEA:24952"/>
        <dbReference type="ChEBI" id="CHEBI:15377"/>
        <dbReference type="ChEBI" id="CHEBI:15378"/>
        <dbReference type="ChEBI" id="CHEBI:30616"/>
        <dbReference type="ChEBI" id="CHEBI:58690"/>
        <dbReference type="ChEBI" id="CHEBI:58722"/>
        <dbReference type="ChEBI" id="CHEBI:456216"/>
        <dbReference type="EC" id="2.7.1.170"/>
    </reaction>
</comment>
<dbReference type="GO" id="GO:0016301">
    <property type="term" value="F:kinase activity"/>
    <property type="evidence" value="ECO:0007669"/>
    <property type="project" value="UniProtKB-KW"/>
</dbReference>
<proteinExistence type="inferred from homology"/>
<comment type="similarity">
    <text evidence="1">Belongs to the anhydro-N-acetylmuramic acid kinase family.</text>
</comment>
<dbReference type="Gene3D" id="3.30.420.40">
    <property type="match status" value="2"/>
</dbReference>